<evidence type="ECO:0000256" key="7">
    <source>
        <dbReference type="ARBA" id="ARBA00022840"/>
    </source>
</evidence>
<keyword evidence="10" id="KW-0206">Cytoskeleton</keyword>
<dbReference type="GO" id="GO:0005874">
    <property type="term" value="C:microtubule"/>
    <property type="evidence" value="ECO:0007669"/>
    <property type="project" value="UniProtKB-KW"/>
</dbReference>
<organism evidence="12 13">
    <name type="scientific">Neocallimastix californiae</name>
    <dbReference type="NCBI Taxonomy" id="1754190"/>
    <lineage>
        <taxon>Eukaryota</taxon>
        <taxon>Fungi</taxon>
        <taxon>Fungi incertae sedis</taxon>
        <taxon>Chytridiomycota</taxon>
        <taxon>Chytridiomycota incertae sedis</taxon>
        <taxon>Neocallimastigomycetes</taxon>
        <taxon>Neocallimastigales</taxon>
        <taxon>Neocallimastigaceae</taxon>
        <taxon>Neocallimastix</taxon>
    </lineage>
</organism>
<dbReference type="InterPro" id="IPR008467">
    <property type="entry name" value="Dynein1_light_intermed_chain"/>
</dbReference>
<dbReference type="Gene3D" id="3.40.50.300">
    <property type="entry name" value="P-loop containing nucleotide triphosphate hydrolases"/>
    <property type="match status" value="1"/>
</dbReference>
<dbReference type="STRING" id="1754190.A0A1Y2DAE9"/>
<feature type="region of interest" description="Disordered" evidence="11">
    <location>
        <begin position="387"/>
        <end position="407"/>
    </location>
</feature>
<keyword evidence="9" id="KW-0505">Motor protein</keyword>
<dbReference type="Proteomes" id="UP000193920">
    <property type="component" value="Unassembled WGS sequence"/>
</dbReference>
<dbReference type="InterPro" id="IPR022780">
    <property type="entry name" value="Dynein_light_int_chain"/>
</dbReference>
<keyword evidence="13" id="KW-1185">Reference proteome</keyword>
<feature type="compositionally biased region" description="Low complexity" evidence="11">
    <location>
        <begin position="387"/>
        <end position="406"/>
    </location>
</feature>
<dbReference type="OrthoDB" id="27603at2759"/>
<dbReference type="PANTHER" id="PTHR12688:SF0">
    <property type="entry name" value="DYNEIN LIGHT INTERMEDIATE CHAIN"/>
    <property type="match status" value="1"/>
</dbReference>
<dbReference type="Pfam" id="PF05783">
    <property type="entry name" value="DLIC"/>
    <property type="match status" value="1"/>
</dbReference>
<dbReference type="PANTHER" id="PTHR12688">
    <property type="entry name" value="DYNEIN LIGHT INTERMEDIATE CHAIN"/>
    <property type="match status" value="1"/>
</dbReference>
<keyword evidence="4" id="KW-0963">Cytoplasm</keyword>
<dbReference type="GO" id="GO:0005524">
    <property type="term" value="F:ATP binding"/>
    <property type="evidence" value="ECO:0007669"/>
    <property type="project" value="UniProtKB-KW"/>
</dbReference>
<dbReference type="GO" id="GO:0005868">
    <property type="term" value="C:cytoplasmic dynein complex"/>
    <property type="evidence" value="ECO:0007669"/>
    <property type="project" value="InterPro"/>
</dbReference>
<gene>
    <name evidence="12" type="ORF">LY90DRAFT_506823</name>
</gene>
<reference evidence="12 13" key="1">
    <citation type="submission" date="2016-08" db="EMBL/GenBank/DDBJ databases">
        <title>A Parts List for Fungal Cellulosomes Revealed by Comparative Genomics.</title>
        <authorList>
            <consortium name="DOE Joint Genome Institute"/>
            <person name="Haitjema C.H."/>
            <person name="Gilmore S.P."/>
            <person name="Henske J.K."/>
            <person name="Solomon K.V."/>
            <person name="De Groot R."/>
            <person name="Kuo A."/>
            <person name="Mondo S.J."/>
            <person name="Salamov A.A."/>
            <person name="Labutti K."/>
            <person name="Zhao Z."/>
            <person name="Chiniquy J."/>
            <person name="Barry K."/>
            <person name="Brewer H.M."/>
            <person name="Purvine S.O."/>
            <person name="Wright A.T."/>
            <person name="Boxma B."/>
            <person name="Van Alen T."/>
            <person name="Hackstein J.H."/>
            <person name="Baker S.E."/>
            <person name="Grigoriev I.V."/>
            <person name="O'Malley M.A."/>
        </authorList>
    </citation>
    <scope>NUCLEOTIDE SEQUENCE [LARGE SCALE GENOMIC DNA]</scope>
    <source>
        <strain evidence="12 13">G1</strain>
    </source>
</reference>
<dbReference type="GO" id="GO:0000226">
    <property type="term" value="P:microtubule cytoskeleton organization"/>
    <property type="evidence" value="ECO:0007669"/>
    <property type="project" value="TreeGrafter"/>
</dbReference>
<sequence>MMNAAISTEPLKGDENIWFSILNSISSSKITQCKNLLILGDDNSGKSTIINEIAARHPTEDTSKIPKYALSYSYIDITEEEDTVAHVGFYRISGNSTYKSLIPFALTEETIGNSVAIISLSWENPSNFLKSLERWLNILEEEIKNSISSELLKELQGKIERNIHEYKDPNSDEADKIELNIDSSELKEINIPLPEGCLIKNLGIPIIIVCTKCDLIEELESKNKNFNDEKFDYIQQILRTVCLEYGAALIYVTTNNPNTFDILDSYLLSILFNEKDTTLSKSLIKSFEFNISAQYIDKSSVFIPSGWDSKSRINLLNSEFDGIINRSDYEKIISSTEFDTPSAMETILTAEDDQTFLQNHLEDFQENSLKDNGSGTKFVLTEKGDSITTSPTRRYSSSTHRSSSFSMNNEGKLSILNRLKESNTVNQPQYKRSGKIPRTISETTDVDALIRNSSLKSSTMSEALQDSGALKNFFDSLINKKGTAGSNSSSSLN</sequence>
<comment type="caution">
    <text evidence="12">The sequence shown here is derived from an EMBL/GenBank/DDBJ whole genome shotgun (WGS) entry which is preliminary data.</text>
</comment>
<evidence type="ECO:0000256" key="8">
    <source>
        <dbReference type="ARBA" id="ARBA00023017"/>
    </source>
</evidence>
<keyword evidence="3" id="KW-0813">Transport</keyword>
<evidence type="ECO:0000313" key="13">
    <source>
        <dbReference type="Proteomes" id="UP000193920"/>
    </source>
</evidence>
<evidence type="ECO:0000256" key="9">
    <source>
        <dbReference type="ARBA" id="ARBA00023175"/>
    </source>
</evidence>
<evidence type="ECO:0000313" key="12">
    <source>
        <dbReference type="EMBL" id="ORY56243.1"/>
    </source>
</evidence>
<comment type="similarity">
    <text evidence="2">Belongs to the dynein light intermediate chain family.</text>
</comment>
<evidence type="ECO:0000256" key="6">
    <source>
        <dbReference type="ARBA" id="ARBA00022741"/>
    </source>
</evidence>
<dbReference type="EMBL" id="MCOG01000074">
    <property type="protein sequence ID" value="ORY56243.1"/>
    <property type="molecule type" value="Genomic_DNA"/>
</dbReference>
<keyword evidence="8" id="KW-0243">Dynein</keyword>
<evidence type="ECO:0000256" key="5">
    <source>
        <dbReference type="ARBA" id="ARBA00022701"/>
    </source>
</evidence>
<keyword evidence="7" id="KW-0067">ATP-binding</keyword>
<evidence type="ECO:0000256" key="4">
    <source>
        <dbReference type="ARBA" id="ARBA00022490"/>
    </source>
</evidence>
<dbReference type="GO" id="GO:0007018">
    <property type="term" value="P:microtubule-based movement"/>
    <property type="evidence" value="ECO:0007669"/>
    <property type="project" value="InterPro"/>
</dbReference>
<evidence type="ECO:0000256" key="2">
    <source>
        <dbReference type="ARBA" id="ARBA00006831"/>
    </source>
</evidence>
<accession>A0A1Y2DAE9</accession>
<evidence type="ECO:0000256" key="10">
    <source>
        <dbReference type="ARBA" id="ARBA00023212"/>
    </source>
</evidence>
<name>A0A1Y2DAE9_9FUNG</name>
<dbReference type="AlphaFoldDB" id="A0A1Y2DAE9"/>
<comment type="subcellular location">
    <subcellularLocation>
        <location evidence="1">Cytoplasm</location>
        <location evidence="1">Cytoskeleton</location>
    </subcellularLocation>
</comment>
<dbReference type="InterPro" id="IPR027417">
    <property type="entry name" value="P-loop_NTPase"/>
</dbReference>
<evidence type="ECO:0000256" key="11">
    <source>
        <dbReference type="SAM" id="MobiDB-lite"/>
    </source>
</evidence>
<dbReference type="GO" id="GO:0045504">
    <property type="term" value="F:dynein heavy chain binding"/>
    <property type="evidence" value="ECO:0007669"/>
    <property type="project" value="TreeGrafter"/>
</dbReference>
<evidence type="ECO:0000256" key="3">
    <source>
        <dbReference type="ARBA" id="ARBA00022448"/>
    </source>
</evidence>
<keyword evidence="5" id="KW-0493">Microtubule</keyword>
<dbReference type="SUPFAM" id="SSF52540">
    <property type="entry name" value="P-loop containing nucleoside triphosphate hydrolases"/>
    <property type="match status" value="1"/>
</dbReference>
<protein>
    <submittedName>
        <fullName evidence="12">Dynein light intermediate chain</fullName>
    </submittedName>
</protein>
<proteinExistence type="inferred from homology"/>
<evidence type="ECO:0000256" key="1">
    <source>
        <dbReference type="ARBA" id="ARBA00004245"/>
    </source>
</evidence>
<keyword evidence="6" id="KW-0547">Nucleotide-binding</keyword>